<dbReference type="GO" id="GO:0016853">
    <property type="term" value="F:isomerase activity"/>
    <property type="evidence" value="ECO:0007669"/>
    <property type="project" value="UniProtKB-KW"/>
</dbReference>
<evidence type="ECO:0000256" key="2">
    <source>
        <dbReference type="ARBA" id="ARBA00005254"/>
    </source>
</evidence>
<dbReference type="PROSITE" id="PS00166">
    <property type="entry name" value="ENOYL_COA_HYDRATASE"/>
    <property type="match status" value="1"/>
</dbReference>
<dbReference type="InterPro" id="IPR029045">
    <property type="entry name" value="ClpP/crotonase-like_dom_sf"/>
</dbReference>
<proteinExistence type="inferred from homology"/>
<dbReference type="Proteomes" id="UP000203589">
    <property type="component" value="Chromosome"/>
</dbReference>
<evidence type="ECO:0000256" key="4">
    <source>
        <dbReference type="ARBA" id="ARBA00023098"/>
    </source>
</evidence>
<dbReference type="Gene3D" id="3.90.226.10">
    <property type="entry name" value="2-enoyl-CoA Hydratase, Chain A, domain 1"/>
    <property type="match status" value="1"/>
</dbReference>
<evidence type="ECO:0000256" key="5">
    <source>
        <dbReference type="ARBA" id="ARBA00023235"/>
    </source>
</evidence>
<dbReference type="UniPathway" id="UPA00659"/>
<protein>
    <submittedName>
        <fullName evidence="7">Putative enoyl-CoA hydratase echA8</fullName>
        <ecNumber evidence="7">4.2.1.17</ecNumber>
    </submittedName>
</protein>
<keyword evidence="4" id="KW-0443">Lipid metabolism</keyword>
<comment type="similarity">
    <text evidence="2 6">Belongs to the enoyl-CoA hydratase/isomerase family.</text>
</comment>
<keyword evidence="8" id="KW-1185">Reference proteome</keyword>
<dbReference type="PANTHER" id="PTHR43149">
    <property type="entry name" value="ENOYL-COA HYDRATASE"/>
    <property type="match status" value="1"/>
</dbReference>
<evidence type="ECO:0000313" key="7">
    <source>
        <dbReference type="EMBL" id="ASP21945.1"/>
    </source>
</evidence>
<keyword evidence="5" id="KW-0413">Isomerase</keyword>
<dbReference type="Pfam" id="PF00378">
    <property type="entry name" value="ECH_1"/>
    <property type="match status" value="1"/>
</dbReference>
<dbReference type="AlphaFoldDB" id="A0A222E6X4"/>
<dbReference type="NCBIfam" id="NF005699">
    <property type="entry name" value="PRK07509.1"/>
    <property type="match status" value="1"/>
</dbReference>
<dbReference type="EC" id="4.2.1.17" evidence="7"/>
<dbReference type="SUPFAM" id="SSF52096">
    <property type="entry name" value="ClpP/crotonase"/>
    <property type="match status" value="1"/>
</dbReference>
<keyword evidence="3" id="KW-0276">Fatty acid metabolism</keyword>
<dbReference type="EMBL" id="CP022540">
    <property type="protein sequence ID" value="ASP21945.1"/>
    <property type="molecule type" value="Genomic_DNA"/>
</dbReference>
<dbReference type="PANTHER" id="PTHR43149:SF1">
    <property type="entry name" value="DELTA(3,5)-DELTA(2,4)-DIENOYL-COA ISOMERASE, MITOCHONDRIAL"/>
    <property type="match status" value="1"/>
</dbReference>
<dbReference type="GO" id="GO:0004300">
    <property type="term" value="F:enoyl-CoA hydratase activity"/>
    <property type="evidence" value="ECO:0007669"/>
    <property type="project" value="UniProtKB-EC"/>
</dbReference>
<dbReference type="CDD" id="cd06558">
    <property type="entry name" value="crotonase-like"/>
    <property type="match status" value="1"/>
</dbReference>
<dbReference type="OrthoDB" id="5730382at2"/>
<dbReference type="RefSeq" id="WP_094035786.1">
    <property type="nucleotide sequence ID" value="NZ_CP022540.1"/>
</dbReference>
<keyword evidence="7" id="KW-0456">Lyase</keyword>
<dbReference type="InterPro" id="IPR001753">
    <property type="entry name" value="Enoyl-CoA_hydra/iso"/>
</dbReference>
<dbReference type="Gene3D" id="1.10.12.10">
    <property type="entry name" value="Lyase 2-enoyl-coa Hydratase, Chain A, domain 2"/>
    <property type="match status" value="1"/>
</dbReference>
<name>A0A222E6X4_9RHOB</name>
<evidence type="ECO:0000256" key="6">
    <source>
        <dbReference type="RuleBase" id="RU003707"/>
    </source>
</evidence>
<evidence type="ECO:0000256" key="3">
    <source>
        <dbReference type="ARBA" id="ARBA00022832"/>
    </source>
</evidence>
<dbReference type="InterPro" id="IPR014748">
    <property type="entry name" value="Enoyl-CoA_hydra_C"/>
</dbReference>
<reference evidence="7 8" key="1">
    <citation type="submission" date="2017-07" db="EMBL/GenBank/DDBJ databases">
        <title>Genome Sequence of Antarctobacter heliothermus Strain SMS3 Isolated from a culture of the Diatom Skeletonema marinoi.</title>
        <authorList>
            <person name="Topel M."/>
            <person name="Pinder M.I.M."/>
            <person name="Johansson O.N."/>
            <person name="Kourtchenko O."/>
            <person name="Godhe A."/>
            <person name="Clarke A.K."/>
        </authorList>
    </citation>
    <scope>NUCLEOTIDE SEQUENCE [LARGE SCALE GENOMIC DNA]</scope>
    <source>
        <strain evidence="7 8">SMS3</strain>
    </source>
</reference>
<comment type="pathway">
    <text evidence="1">Lipid metabolism; fatty acid beta-oxidation.</text>
</comment>
<evidence type="ECO:0000313" key="8">
    <source>
        <dbReference type="Proteomes" id="UP000203589"/>
    </source>
</evidence>
<organism evidence="7 8">
    <name type="scientific">Antarctobacter heliothermus</name>
    <dbReference type="NCBI Taxonomy" id="74033"/>
    <lineage>
        <taxon>Bacteria</taxon>
        <taxon>Pseudomonadati</taxon>
        <taxon>Pseudomonadota</taxon>
        <taxon>Alphaproteobacteria</taxon>
        <taxon>Rhodobacterales</taxon>
        <taxon>Roseobacteraceae</taxon>
        <taxon>Antarctobacter</taxon>
    </lineage>
</organism>
<dbReference type="InterPro" id="IPR018376">
    <property type="entry name" value="Enoyl-CoA_hyd/isom_CS"/>
</dbReference>
<dbReference type="GO" id="GO:0006635">
    <property type="term" value="P:fatty acid beta-oxidation"/>
    <property type="evidence" value="ECO:0007669"/>
    <property type="project" value="UniProtKB-UniPathway"/>
</dbReference>
<dbReference type="InterPro" id="IPR045002">
    <property type="entry name" value="Ech1-like"/>
</dbReference>
<dbReference type="KEGG" id="aht:ANTHELSMS3_03309"/>
<sequence length="264" mass="28593">MSDTVRVTRDGPIAEVILNRPDKHNAVDLSVFEGLAQAGEDLKRADGLRAVVLRGEGPNFCSGIDTSLFSANPDPKALIGKILEVPEGETANMFQKPCTVWQELEVPVIAALTGVTYGAGFQIALGADIRLAAPDIRMSVMEITWGLIPDMGITTTLPRLMRADQAKELIFTGRVVEAAEAAALGLVTRVCEDPLTEARALAQAIAGKNPDTIRRDKRLVNDSWLMDRAAALRLEAELQAEVIGQPNQLEAVFARIQKRAPNFK</sequence>
<evidence type="ECO:0000256" key="1">
    <source>
        <dbReference type="ARBA" id="ARBA00005005"/>
    </source>
</evidence>
<accession>A0A222E6X4</accession>
<gene>
    <name evidence="7" type="ORF">ANTHELSMS3_03309</name>
</gene>